<keyword evidence="1" id="KW-1133">Transmembrane helix</keyword>
<keyword evidence="4" id="KW-1185">Reference proteome</keyword>
<gene>
    <name evidence="3" type="ORF">ACFOEN_11290</name>
</gene>
<dbReference type="Pfam" id="PF13386">
    <property type="entry name" value="DsbD_2"/>
    <property type="match status" value="1"/>
</dbReference>
<feature type="transmembrane region" description="Helical" evidence="1">
    <location>
        <begin position="131"/>
        <end position="153"/>
    </location>
</feature>
<evidence type="ECO:0000259" key="2">
    <source>
        <dbReference type="Pfam" id="PF13386"/>
    </source>
</evidence>
<evidence type="ECO:0000313" key="3">
    <source>
        <dbReference type="EMBL" id="MFC3148224.1"/>
    </source>
</evidence>
<protein>
    <submittedName>
        <fullName evidence="3">Sulfite exporter TauE/SafE family protein</fullName>
    </submittedName>
</protein>
<name>A0ABV7H6T7_9BURK</name>
<dbReference type="EMBL" id="JBHRTI010000004">
    <property type="protein sequence ID" value="MFC3148224.1"/>
    <property type="molecule type" value="Genomic_DNA"/>
</dbReference>
<keyword evidence="1" id="KW-0472">Membrane</keyword>
<organism evidence="3 4">
    <name type="scientific">Piscinibacterium candidicorallinum</name>
    <dbReference type="NCBI Taxonomy" id="1793872"/>
    <lineage>
        <taxon>Bacteria</taxon>
        <taxon>Pseudomonadati</taxon>
        <taxon>Pseudomonadota</taxon>
        <taxon>Betaproteobacteria</taxon>
        <taxon>Burkholderiales</taxon>
        <taxon>Piscinibacterium</taxon>
    </lineage>
</organism>
<proteinExistence type="predicted"/>
<reference evidence="4" key="1">
    <citation type="journal article" date="2019" name="Int. J. Syst. Evol. Microbiol.">
        <title>The Global Catalogue of Microorganisms (GCM) 10K type strain sequencing project: providing services to taxonomists for standard genome sequencing and annotation.</title>
        <authorList>
            <consortium name="The Broad Institute Genomics Platform"/>
            <consortium name="The Broad Institute Genome Sequencing Center for Infectious Disease"/>
            <person name="Wu L."/>
            <person name="Ma J."/>
        </authorList>
    </citation>
    <scope>NUCLEOTIDE SEQUENCE [LARGE SCALE GENOMIC DNA]</scope>
    <source>
        <strain evidence="4">KCTC 52168</strain>
    </source>
</reference>
<feature type="domain" description="Urease accessory protein UreH-like transmembrane" evidence="2">
    <location>
        <begin position="10"/>
        <end position="211"/>
    </location>
</feature>
<feature type="transmembrane region" description="Helical" evidence="1">
    <location>
        <begin position="76"/>
        <end position="97"/>
    </location>
</feature>
<evidence type="ECO:0000313" key="4">
    <source>
        <dbReference type="Proteomes" id="UP001595556"/>
    </source>
</evidence>
<accession>A0ABV7H6T7</accession>
<evidence type="ECO:0000256" key="1">
    <source>
        <dbReference type="SAM" id="Phobius"/>
    </source>
</evidence>
<dbReference type="InterPro" id="IPR039447">
    <property type="entry name" value="UreH-like_TM_dom"/>
</dbReference>
<comment type="caution">
    <text evidence="3">The sequence shown here is derived from an EMBL/GenBank/DDBJ whole genome shotgun (WGS) entry which is preliminary data.</text>
</comment>
<dbReference type="Proteomes" id="UP001595556">
    <property type="component" value="Unassembled WGS sequence"/>
</dbReference>
<keyword evidence="1" id="KW-0812">Transmembrane</keyword>
<sequence length="235" mass="24447">MPSSSLLIAAALLGLAGGLHCAGMCSAWLGNHLVGTPGAGVAAQRHLGRWLSYSAAGVIAGAFGQITWSVLRSTSVIGPLWTVLQVGALGLGLWLMVRGQWPRRLSALGSTRPINFNPSGRARRGVESLRGASLLILPCGQLHAALWLAVLAGTWQGGFALMAVFALASSVSMLSLGLGIRKVAEWSAQGGSALVMERQVMRLTGLMLVIASALVLWAHLSGTQLPWCDPVVPQG</sequence>
<feature type="transmembrane region" description="Helical" evidence="1">
    <location>
        <begin position="159"/>
        <end position="180"/>
    </location>
</feature>
<dbReference type="RefSeq" id="WP_377303957.1">
    <property type="nucleotide sequence ID" value="NZ_CP180191.1"/>
</dbReference>
<feature type="transmembrane region" description="Helical" evidence="1">
    <location>
        <begin position="200"/>
        <end position="220"/>
    </location>
</feature>